<keyword evidence="1" id="KW-1133">Transmembrane helix</keyword>
<keyword evidence="3" id="KW-1185">Reference proteome</keyword>
<evidence type="ECO:0000313" key="3">
    <source>
        <dbReference type="Proteomes" id="UP001172102"/>
    </source>
</evidence>
<protein>
    <submittedName>
        <fullName evidence="2">Uncharacterized protein</fullName>
    </submittedName>
</protein>
<keyword evidence="1" id="KW-0472">Membrane</keyword>
<comment type="caution">
    <text evidence="2">The sequence shown here is derived from an EMBL/GenBank/DDBJ whole genome shotgun (WGS) entry which is preliminary data.</text>
</comment>
<dbReference type="Proteomes" id="UP001172102">
    <property type="component" value="Unassembled WGS sequence"/>
</dbReference>
<accession>A0AA40E2E1</accession>
<feature type="transmembrane region" description="Helical" evidence="1">
    <location>
        <begin position="25"/>
        <end position="44"/>
    </location>
</feature>
<name>A0AA40E2E1_9PEZI</name>
<proteinExistence type="predicted"/>
<gene>
    <name evidence="2" type="ORF">B0H67DRAFT_641038</name>
</gene>
<evidence type="ECO:0000313" key="2">
    <source>
        <dbReference type="EMBL" id="KAK0724505.1"/>
    </source>
</evidence>
<evidence type="ECO:0000256" key="1">
    <source>
        <dbReference type="SAM" id="Phobius"/>
    </source>
</evidence>
<reference evidence="2" key="1">
    <citation type="submission" date="2023-06" db="EMBL/GenBank/DDBJ databases">
        <title>Genome-scale phylogeny and comparative genomics of the fungal order Sordariales.</title>
        <authorList>
            <consortium name="Lawrence Berkeley National Laboratory"/>
            <person name="Hensen N."/>
            <person name="Bonometti L."/>
            <person name="Westerberg I."/>
            <person name="Brannstrom I.O."/>
            <person name="Guillou S."/>
            <person name="Cros-Aarteil S."/>
            <person name="Calhoun S."/>
            <person name="Haridas S."/>
            <person name="Kuo A."/>
            <person name="Mondo S."/>
            <person name="Pangilinan J."/>
            <person name="Riley R."/>
            <person name="Labutti K."/>
            <person name="Andreopoulos B."/>
            <person name="Lipzen A."/>
            <person name="Chen C."/>
            <person name="Yanf M."/>
            <person name="Daum C."/>
            <person name="Ng V."/>
            <person name="Clum A."/>
            <person name="Steindorff A."/>
            <person name="Ohm R."/>
            <person name="Martin F."/>
            <person name="Silar P."/>
            <person name="Natvig D."/>
            <person name="Lalanne C."/>
            <person name="Gautier V."/>
            <person name="Ament-Velasquez S.L."/>
            <person name="Kruys A."/>
            <person name="Hutchinson M.I."/>
            <person name="Powell A.J."/>
            <person name="Barry K."/>
            <person name="Miller A.N."/>
            <person name="Grigoriev I.V."/>
            <person name="Debuchy R."/>
            <person name="Gladieux P."/>
            <person name="Thoren M.H."/>
            <person name="Johannesson H."/>
        </authorList>
    </citation>
    <scope>NUCLEOTIDE SEQUENCE</scope>
    <source>
        <strain evidence="2">SMH4607-1</strain>
    </source>
</reference>
<keyword evidence="1" id="KW-0812">Transmembrane</keyword>
<feature type="transmembrane region" description="Helical" evidence="1">
    <location>
        <begin position="56"/>
        <end position="79"/>
    </location>
</feature>
<dbReference type="EMBL" id="JAUKUA010000002">
    <property type="protein sequence ID" value="KAK0724505.1"/>
    <property type="molecule type" value="Genomic_DNA"/>
</dbReference>
<dbReference type="AlphaFoldDB" id="A0AA40E2E1"/>
<organism evidence="2 3">
    <name type="scientific">Lasiosphaeris hirsuta</name>
    <dbReference type="NCBI Taxonomy" id="260670"/>
    <lineage>
        <taxon>Eukaryota</taxon>
        <taxon>Fungi</taxon>
        <taxon>Dikarya</taxon>
        <taxon>Ascomycota</taxon>
        <taxon>Pezizomycotina</taxon>
        <taxon>Sordariomycetes</taxon>
        <taxon>Sordariomycetidae</taxon>
        <taxon>Sordariales</taxon>
        <taxon>Lasiosphaeriaceae</taxon>
        <taxon>Lasiosphaeris</taxon>
    </lineage>
</organism>
<sequence length="89" mass="9686">MDSMARNHELTGVIASPPKASTRWLLNYVFFLLGFSQGYLFMLGNTMLVEVLPGPMAVYFVGYLVGAHTSSLELLGFGYHATLALGLSL</sequence>